<evidence type="ECO:0000313" key="3">
    <source>
        <dbReference type="Proteomes" id="UP000252707"/>
    </source>
</evidence>
<feature type="region of interest" description="Disordered" evidence="1">
    <location>
        <begin position="1"/>
        <end position="29"/>
    </location>
</feature>
<dbReference type="RefSeq" id="WP_114278717.1">
    <property type="nucleotide sequence ID" value="NZ_QPJY01000002.1"/>
</dbReference>
<comment type="caution">
    <text evidence="2">The sequence shown here is derived from an EMBL/GenBank/DDBJ whole genome shotgun (WGS) entry which is preliminary data.</text>
</comment>
<organism evidence="2 3">
    <name type="scientific">Thioalbus denitrificans</name>
    <dbReference type="NCBI Taxonomy" id="547122"/>
    <lineage>
        <taxon>Bacteria</taxon>
        <taxon>Pseudomonadati</taxon>
        <taxon>Pseudomonadota</taxon>
        <taxon>Gammaproteobacteria</taxon>
        <taxon>Chromatiales</taxon>
        <taxon>Ectothiorhodospiraceae</taxon>
        <taxon>Thioalbus</taxon>
    </lineage>
</organism>
<sequence length="148" mass="16608">MSNLRTHIDTDTETETDTASRAEVTGTTAEHLQLPRGEALISALVLAQIKAEPELARQPLDTLLCRSIERAARVYGLIQETADTPPVLRRLLPHAHRLIEELNALAEAQPAACRSHREQAEQRHHWRAQERAADVIAWCIVNEELEAE</sequence>
<feature type="compositionally biased region" description="Basic and acidic residues" evidence="1">
    <location>
        <begin position="1"/>
        <end position="10"/>
    </location>
</feature>
<dbReference type="EMBL" id="QPJY01000002">
    <property type="protein sequence ID" value="RCX31883.1"/>
    <property type="molecule type" value="Genomic_DNA"/>
</dbReference>
<proteinExistence type="predicted"/>
<dbReference type="AlphaFoldDB" id="A0A369CDV2"/>
<keyword evidence="3" id="KW-1185">Reference proteome</keyword>
<evidence type="ECO:0000256" key="1">
    <source>
        <dbReference type="SAM" id="MobiDB-lite"/>
    </source>
</evidence>
<accession>A0A369CDV2</accession>
<dbReference type="Proteomes" id="UP000252707">
    <property type="component" value="Unassembled WGS sequence"/>
</dbReference>
<reference evidence="2 3" key="1">
    <citation type="submission" date="2018-07" db="EMBL/GenBank/DDBJ databases">
        <title>Genomic Encyclopedia of Type Strains, Phase IV (KMG-IV): sequencing the most valuable type-strain genomes for metagenomic binning, comparative biology and taxonomic classification.</title>
        <authorList>
            <person name="Goeker M."/>
        </authorList>
    </citation>
    <scope>NUCLEOTIDE SEQUENCE [LARGE SCALE GENOMIC DNA]</scope>
    <source>
        <strain evidence="2 3">DSM 26407</strain>
    </source>
</reference>
<gene>
    <name evidence="2" type="ORF">DFQ59_102230</name>
</gene>
<name>A0A369CDV2_9GAMM</name>
<protein>
    <submittedName>
        <fullName evidence="2">Uncharacterized protein</fullName>
    </submittedName>
</protein>
<evidence type="ECO:0000313" key="2">
    <source>
        <dbReference type="EMBL" id="RCX31883.1"/>
    </source>
</evidence>